<comment type="caution">
    <text evidence="4">The sequence shown here is derived from an EMBL/GenBank/DDBJ whole genome shotgun (WGS) entry which is preliminary data.</text>
</comment>
<dbReference type="SMART" id="SM00822">
    <property type="entry name" value="PKS_KR"/>
    <property type="match status" value="1"/>
</dbReference>
<evidence type="ECO:0000313" key="5">
    <source>
        <dbReference type="Proteomes" id="UP000535501"/>
    </source>
</evidence>
<accession>A0A7W9Z141</accession>
<dbReference type="Pfam" id="PF13561">
    <property type="entry name" value="adh_short_C2"/>
    <property type="match status" value="1"/>
</dbReference>
<proteinExistence type="inferred from homology"/>
<dbReference type="InterPro" id="IPR002347">
    <property type="entry name" value="SDR_fam"/>
</dbReference>
<dbReference type="SUPFAM" id="SSF51735">
    <property type="entry name" value="NAD(P)-binding Rossmann-fold domains"/>
    <property type="match status" value="1"/>
</dbReference>
<organism evidence="4 5">
    <name type="scientific">Pseudorhizobium flavum</name>
    <dbReference type="NCBI Taxonomy" id="1335061"/>
    <lineage>
        <taxon>Bacteria</taxon>
        <taxon>Pseudomonadati</taxon>
        <taxon>Pseudomonadota</taxon>
        <taxon>Alphaproteobacteria</taxon>
        <taxon>Hyphomicrobiales</taxon>
        <taxon>Rhizobiaceae</taxon>
        <taxon>Rhizobium/Agrobacterium group</taxon>
        <taxon>Pseudorhizobium</taxon>
    </lineage>
</organism>
<dbReference type="PROSITE" id="PS00061">
    <property type="entry name" value="ADH_SHORT"/>
    <property type="match status" value="1"/>
</dbReference>
<reference evidence="4 5" key="1">
    <citation type="submission" date="2020-08" db="EMBL/GenBank/DDBJ databases">
        <title>Genomic Encyclopedia of Type Strains, Phase IV (KMG-IV): sequencing the most valuable type-strain genomes for metagenomic binning, comparative biology and taxonomic classification.</title>
        <authorList>
            <person name="Goeker M."/>
        </authorList>
    </citation>
    <scope>NUCLEOTIDE SEQUENCE [LARGE SCALE GENOMIC DNA]</scope>
    <source>
        <strain evidence="4 5">DSM 102134</strain>
    </source>
</reference>
<sequence>MNQIDLIGKIAVVTGGAQGIGFAVARRLIASGASVSLWDMNEDLLKAAVRELGEKASSVVVDISDHAAVAAAAEHVEAGLGSLDILVHSAGIAGKNAPLDVYEIDEWKRVIDIDLNGTFYVNRAVIPGMKKRNYGRIVNIASIAGKEGNPNAAAYAAAKGGVIAMTKAVGKECAGFDIAINAITPATAKTRILNELKPEFIDYMLSRIPRGRFLEVDEAANMVAWLVSAENSFTTASVFDLSGGRATY</sequence>
<name>A0A7W9Z141_9HYPH</name>
<dbReference type="InterPro" id="IPR057326">
    <property type="entry name" value="KR_dom"/>
</dbReference>
<evidence type="ECO:0000259" key="3">
    <source>
        <dbReference type="SMART" id="SM00822"/>
    </source>
</evidence>
<dbReference type="Proteomes" id="UP000535501">
    <property type="component" value="Unassembled WGS sequence"/>
</dbReference>
<comment type="similarity">
    <text evidence="1">Belongs to the short-chain dehydrogenases/reductases (SDR) family.</text>
</comment>
<dbReference type="PRINTS" id="PR00081">
    <property type="entry name" value="GDHRDH"/>
</dbReference>
<dbReference type="AlphaFoldDB" id="A0A7W9Z141"/>
<dbReference type="GO" id="GO:0030497">
    <property type="term" value="P:fatty acid elongation"/>
    <property type="evidence" value="ECO:0007669"/>
    <property type="project" value="TreeGrafter"/>
</dbReference>
<dbReference type="PANTHER" id="PTHR42760:SF129">
    <property type="entry name" value="OXIDOREDUCTASE"/>
    <property type="match status" value="1"/>
</dbReference>
<dbReference type="PANTHER" id="PTHR42760">
    <property type="entry name" value="SHORT-CHAIN DEHYDROGENASES/REDUCTASES FAMILY MEMBER"/>
    <property type="match status" value="1"/>
</dbReference>
<dbReference type="RefSeq" id="WP_050746596.1">
    <property type="nucleotide sequence ID" value="NZ_JACHEJ010000011.1"/>
</dbReference>
<dbReference type="InterPro" id="IPR020904">
    <property type="entry name" value="Sc_DH/Rdtase_CS"/>
</dbReference>
<evidence type="ECO:0000313" key="4">
    <source>
        <dbReference type="EMBL" id="MBB6181649.1"/>
    </source>
</evidence>
<dbReference type="EMBL" id="JACHEJ010000011">
    <property type="protein sequence ID" value="MBB6181649.1"/>
    <property type="molecule type" value="Genomic_DNA"/>
</dbReference>
<evidence type="ECO:0000256" key="2">
    <source>
        <dbReference type="ARBA" id="ARBA00023002"/>
    </source>
</evidence>
<dbReference type="Gene3D" id="3.40.50.720">
    <property type="entry name" value="NAD(P)-binding Rossmann-like Domain"/>
    <property type="match status" value="1"/>
</dbReference>
<gene>
    <name evidence="4" type="ORF">HNQ75_003637</name>
</gene>
<keyword evidence="5" id="KW-1185">Reference proteome</keyword>
<dbReference type="EC" id="1.1.1.100" evidence="4"/>
<keyword evidence="2 4" id="KW-0560">Oxidoreductase</keyword>
<dbReference type="GO" id="GO:0004316">
    <property type="term" value="F:3-oxoacyl-[acyl-carrier-protein] reductase (NADPH) activity"/>
    <property type="evidence" value="ECO:0007669"/>
    <property type="project" value="UniProtKB-EC"/>
</dbReference>
<feature type="domain" description="Ketoreductase" evidence="3">
    <location>
        <begin position="9"/>
        <end position="186"/>
    </location>
</feature>
<dbReference type="InterPro" id="IPR036291">
    <property type="entry name" value="NAD(P)-bd_dom_sf"/>
</dbReference>
<evidence type="ECO:0000256" key="1">
    <source>
        <dbReference type="ARBA" id="ARBA00006484"/>
    </source>
</evidence>
<dbReference type="FunFam" id="3.40.50.720:FF:000173">
    <property type="entry name" value="3-oxoacyl-[acyl-carrier protein] reductase"/>
    <property type="match status" value="1"/>
</dbReference>
<dbReference type="PRINTS" id="PR00080">
    <property type="entry name" value="SDRFAMILY"/>
</dbReference>
<protein>
    <submittedName>
        <fullName evidence="4">3-oxoacyl-[acyl-carrier protein] reductase</fullName>
        <ecNumber evidence="4">1.1.1.100</ecNumber>
    </submittedName>
</protein>